<dbReference type="STRING" id="45351.A7RY29"/>
<feature type="domain" description="ZZ-type" evidence="7">
    <location>
        <begin position="130"/>
        <end position="177"/>
    </location>
</feature>
<dbReference type="eggNOG" id="KOG0800">
    <property type="taxonomic scope" value="Eukaryota"/>
</dbReference>
<dbReference type="SMART" id="SM00291">
    <property type="entry name" value="ZnF_ZZ"/>
    <property type="match status" value="1"/>
</dbReference>
<name>A7RY29_NEMVE</name>
<dbReference type="OMA" id="TRSERHD"/>
<dbReference type="InterPro" id="IPR043145">
    <property type="entry name" value="Znf_ZZ_sf"/>
</dbReference>
<dbReference type="PROSITE" id="PS01357">
    <property type="entry name" value="ZF_ZZ_1"/>
    <property type="match status" value="1"/>
</dbReference>
<dbReference type="Proteomes" id="UP000001593">
    <property type="component" value="Unassembled WGS sequence"/>
</dbReference>
<dbReference type="InterPro" id="IPR000433">
    <property type="entry name" value="Znf_ZZ"/>
</dbReference>
<reference evidence="8 9" key="1">
    <citation type="journal article" date="2007" name="Science">
        <title>Sea anemone genome reveals ancestral eumetazoan gene repertoire and genomic organization.</title>
        <authorList>
            <person name="Putnam N.H."/>
            <person name="Srivastava M."/>
            <person name="Hellsten U."/>
            <person name="Dirks B."/>
            <person name="Chapman J."/>
            <person name="Salamov A."/>
            <person name="Terry A."/>
            <person name="Shapiro H."/>
            <person name="Lindquist E."/>
            <person name="Kapitonov V.V."/>
            <person name="Jurka J."/>
            <person name="Genikhovich G."/>
            <person name="Grigoriev I.V."/>
            <person name="Lucas S.M."/>
            <person name="Steele R.E."/>
            <person name="Finnerty J.R."/>
            <person name="Technau U."/>
            <person name="Martindale M.Q."/>
            <person name="Rokhsar D.S."/>
        </authorList>
    </citation>
    <scope>NUCLEOTIDE SEQUENCE [LARGE SCALE GENOMIC DNA]</scope>
    <source>
        <strain evidence="9">CH2 X CH6</strain>
    </source>
</reference>
<dbReference type="GO" id="GO:0061630">
    <property type="term" value="F:ubiquitin protein ligase activity"/>
    <property type="evidence" value="ECO:0007669"/>
    <property type="project" value="InterPro"/>
</dbReference>
<dbReference type="InParanoid" id="A7RY29"/>
<evidence type="ECO:0000313" key="9">
    <source>
        <dbReference type="Proteomes" id="UP000001593"/>
    </source>
</evidence>
<dbReference type="AlphaFoldDB" id="A7RY29"/>
<evidence type="ECO:0000256" key="1">
    <source>
        <dbReference type="ARBA" id="ARBA00022723"/>
    </source>
</evidence>
<dbReference type="PANTHER" id="PTHR21540:SF3">
    <property type="entry name" value="E3 UBIQUITIN-PROTEIN LIGASE ZSWIM2"/>
    <property type="match status" value="1"/>
</dbReference>
<organism evidence="8 9">
    <name type="scientific">Nematostella vectensis</name>
    <name type="common">Starlet sea anemone</name>
    <dbReference type="NCBI Taxonomy" id="45351"/>
    <lineage>
        <taxon>Eukaryota</taxon>
        <taxon>Metazoa</taxon>
        <taxon>Cnidaria</taxon>
        <taxon>Anthozoa</taxon>
        <taxon>Hexacorallia</taxon>
        <taxon>Actiniaria</taxon>
        <taxon>Edwardsiidae</taxon>
        <taxon>Nematostella</taxon>
    </lineage>
</organism>
<evidence type="ECO:0000256" key="5">
    <source>
        <dbReference type="SAM" id="MobiDB-lite"/>
    </source>
</evidence>
<keyword evidence="9" id="KW-1185">Reference proteome</keyword>
<evidence type="ECO:0000256" key="4">
    <source>
        <dbReference type="PROSITE-ProRule" id="PRU00228"/>
    </source>
</evidence>
<dbReference type="SUPFAM" id="SSF57850">
    <property type="entry name" value="RING/U-box"/>
    <property type="match status" value="2"/>
</dbReference>
<dbReference type="Gene3D" id="3.30.40.10">
    <property type="entry name" value="Zinc/RING finger domain, C3HC4 (zinc finger)"/>
    <property type="match status" value="1"/>
</dbReference>
<keyword evidence="2 4" id="KW-0863">Zinc-finger</keyword>
<dbReference type="InterPro" id="IPR039903">
    <property type="entry name" value="Zswim2"/>
</dbReference>
<dbReference type="InterPro" id="IPR013083">
    <property type="entry name" value="Znf_RING/FYVE/PHD"/>
</dbReference>
<evidence type="ECO:0000256" key="3">
    <source>
        <dbReference type="ARBA" id="ARBA00022833"/>
    </source>
</evidence>
<feature type="region of interest" description="Disordered" evidence="5">
    <location>
        <begin position="18"/>
        <end position="41"/>
    </location>
</feature>
<dbReference type="Gene3D" id="3.30.60.90">
    <property type="match status" value="1"/>
</dbReference>
<dbReference type="PROSITE" id="PS50135">
    <property type="entry name" value="ZF_ZZ_2"/>
    <property type="match status" value="1"/>
</dbReference>
<dbReference type="PANTHER" id="PTHR21540">
    <property type="entry name" value="RING FINGER AND SWIM DOMAIN-CONTAINING PROTEIN 2"/>
    <property type="match status" value="1"/>
</dbReference>
<dbReference type="Pfam" id="PF00569">
    <property type="entry name" value="ZZ"/>
    <property type="match status" value="1"/>
</dbReference>
<evidence type="ECO:0000259" key="7">
    <source>
        <dbReference type="PROSITE" id="PS50135"/>
    </source>
</evidence>
<dbReference type="EMBL" id="DS469552">
    <property type="protein sequence ID" value="EDO43623.1"/>
    <property type="molecule type" value="Genomic_DNA"/>
</dbReference>
<keyword evidence="1" id="KW-0479">Metal-binding</keyword>
<dbReference type="HOGENOM" id="CLU_1521563_0_0_1"/>
<keyword evidence="3" id="KW-0862">Zinc</keyword>
<accession>A7RY29</accession>
<evidence type="ECO:0000256" key="2">
    <source>
        <dbReference type="ARBA" id="ARBA00022771"/>
    </source>
</evidence>
<dbReference type="PROSITE" id="PS50089">
    <property type="entry name" value="ZF_RING_2"/>
    <property type="match status" value="1"/>
</dbReference>
<dbReference type="CDD" id="cd16494">
    <property type="entry name" value="RING-CH-C4HC3_ZSWM2"/>
    <property type="match status" value="1"/>
</dbReference>
<feature type="non-terminal residue" evidence="8">
    <location>
        <position position="1"/>
    </location>
</feature>
<dbReference type="PhylomeDB" id="A7RY29"/>
<proteinExistence type="predicted"/>
<feature type="compositionally biased region" description="Basic and acidic residues" evidence="5">
    <location>
        <begin position="24"/>
        <end position="41"/>
    </location>
</feature>
<gene>
    <name evidence="8" type="ORF">NEMVEDRAFT_v1g36807</name>
</gene>
<protein>
    <submittedName>
        <fullName evidence="8">Uncharacterized protein</fullName>
    </submittedName>
</protein>
<dbReference type="InterPro" id="IPR001841">
    <property type="entry name" value="Znf_RING"/>
</dbReference>
<evidence type="ECO:0000259" key="6">
    <source>
        <dbReference type="PROSITE" id="PS50089"/>
    </source>
</evidence>
<feature type="non-terminal residue" evidence="8">
    <location>
        <position position="177"/>
    </location>
</feature>
<dbReference type="OrthoDB" id="5951475at2759"/>
<feature type="domain" description="RING-type" evidence="6">
    <location>
        <begin position="50"/>
        <end position="101"/>
    </location>
</feature>
<evidence type="ECO:0000313" key="8">
    <source>
        <dbReference type="EMBL" id="EDO43623.1"/>
    </source>
</evidence>
<sequence length="177" mass="20577">QLSLVEREINEVMRGAYVPAQRAAEPKSENTHTDNRDKMKQKEISEEDVCPICQDELLDKCEPLTYCKYGCGNSVHIKCMKVWAEHQRSTGEKITKCPLCRVDFGTFQELMDEFNKSSRKNTRSERHDVHLGASCNKCRVCPITGKCYRCVICSDYHLCHPCFLTDHHMQHSFQFRQ</sequence>
<dbReference type="GO" id="GO:0008270">
    <property type="term" value="F:zinc ion binding"/>
    <property type="evidence" value="ECO:0007669"/>
    <property type="project" value="UniProtKB-KW"/>
</dbReference>
<dbReference type="KEGG" id="nve:5515518"/>